<comment type="caution">
    <text evidence="4">The sequence shown here is derived from an EMBL/GenBank/DDBJ whole genome shotgun (WGS) entry which is preliminary data.</text>
</comment>
<proteinExistence type="inferred from homology"/>
<keyword evidence="2" id="KW-0812">Transmembrane</keyword>
<dbReference type="GO" id="GO:0006508">
    <property type="term" value="P:proteolysis"/>
    <property type="evidence" value="ECO:0007669"/>
    <property type="project" value="InterPro"/>
</dbReference>
<dbReference type="PANTHER" id="PTHR13683:SF826">
    <property type="entry name" value="ASPARTYL PROTEASE FAMILY PROTEIN 1"/>
    <property type="match status" value="1"/>
</dbReference>
<evidence type="ECO:0000256" key="1">
    <source>
        <dbReference type="ARBA" id="ARBA00007447"/>
    </source>
</evidence>
<protein>
    <recommendedName>
        <fullName evidence="3">Peptidase A1 domain-containing protein</fullName>
    </recommendedName>
</protein>
<dbReference type="GO" id="GO:0004190">
    <property type="term" value="F:aspartic-type endopeptidase activity"/>
    <property type="evidence" value="ECO:0007669"/>
    <property type="project" value="InterPro"/>
</dbReference>
<reference evidence="4" key="1">
    <citation type="submission" date="2022-07" db="EMBL/GenBank/DDBJ databases">
        <authorList>
            <person name="Macas J."/>
            <person name="Novak P."/>
            <person name="Neumann P."/>
        </authorList>
    </citation>
    <scope>NUCLEOTIDE SEQUENCE</scope>
</reference>
<keyword evidence="2" id="KW-1133">Transmembrane helix</keyword>
<evidence type="ECO:0000313" key="4">
    <source>
        <dbReference type="EMBL" id="CAH9099108.1"/>
    </source>
</evidence>
<name>A0AAV0DGC3_9ASTE</name>
<feature type="domain" description="Peptidase A1" evidence="3">
    <location>
        <begin position="4"/>
        <end position="292"/>
    </location>
</feature>
<dbReference type="Proteomes" id="UP001152523">
    <property type="component" value="Unassembled WGS sequence"/>
</dbReference>
<dbReference type="SUPFAM" id="SSF50630">
    <property type="entry name" value="Acid proteases"/>
    <property type="match status" value="1"/>
</dbReference>
<dbReference type="Pfam" id="PF14541">
    <property type="entry name" value="TAXi_C"/>
    <property type="match status" value="1"/>
</dbReference>
<feature type="transmembrane region" description="Helical" evidence="2">
    <location>
        <begin position="312"/>
        <end position="332"/>
    </location>
</feature>
<dbReference type="PROSITE" id="PS51767">
    <property type="entry name" value="PEPTIDASE_A1"/>
    <property type="match status" value="1"/>
</dbReference>
<keyword evidence="5" id="KW-1185">Reference proteome</keyword>
<gene>
    <name evidence="4" type="ORF">CEPIT_LOCUS14769</name>
</gene>
<dbReference type="PANTHER" id="PTHR13683">
    <property type="entry name" value="ASPARTYL PROTEASES"/>
    <property type="match status" value="1"/>
</dbReference>
<sequence length="334" mass="36979">MKQIRFLNSYNPKSSSTSTIIPCRSPECWPKQKQCHLMHKSGGKAVAACPYQVDYMTYNTSSKGILVKDILHLETYDQKRRPCKAPIIFRCGMIETGANLEDGTINGLLGLGFNTPLDLPGMLASQGLVPNSFSLCFGLDGKGRLAFGDKGSSAHMRTPLDPDDEDYNIQIEKICVDDIVSNVAFVALVDSGTSFTRLNEQAFFFIAENYCYTPRTNHTTHRTPSLTLRMKGGADFDVLTPTFITIFPGLDGPVYCLGILKNENIDINIIGQNFMMGYDIVYDREESILGWKQSDCIIKEAKTTPSSKASGATMRSIVVGFLLLFSCGYIYFVP</sequence>
<evidence type="ECO:0000259" key="3">
    <source>
        <dbReference type="PROSITE" id="PS51767"/>
    </source>
</evidence>
<dbReference type="InterPro" id="IPR033121">
    <property type="entry name" value="PEPTIDASE_A1"/>
</dbReference>
<accession>A0AAV0DGC3</accession>
<comment type="similarity">
    <text evidence="1">Belongs to the peptidase A1 family.</text>
</comment>
<evidence type="ECO:0000313" key="5">
    <source>
        <dbReference type="Proteomes" id="UP001152523"/>
    </source>
</evidence>
<dbReference type="AlphaFoldDB" id="A0AAV0DGC3"/>
<keyword evidence="2" id="KW-0472">Membrane</keyword>
<dbReference type="InterPro" id="IPR032799">
    <property type="entry name" value="TAXi_C"/>
</dbReference>
<dbReference type="Gene3D" id="2.40.70.10">
    <property type="entry name" value="Acid Proteases"/>
    <property type="match status" value="2"/>
</dbReference>
<dbReference type="InterPro" id="IPR021109">
    <property type="entry name" value="Peptidase_aspartic_dom_sf"/>
</dbReference>
<dbReference type="Pfam" id="PF14543">
    <property type="entry name" value="TAXi_N"/>
    <property type="match status" value="1"/>
</dbReference>
<dbReference type="InterPro" id="IPR001461">
    <property type="entry name" value="Aspartic_peptidase_A1"/>
</dbReference>
<evidence type="ECO:0000256" key="2">
    <source>
        <dbReference type="SAM" id="Phobius"/>
    </source>
</evidence>
<organism evidence="4 5">
    <name type="scientific">Cuscuta epithymum</name>
    <dbReference type="NCBI Taxonomy" id="186058"/>
    <lineage>
        <taxon>Eukaryota</taxon>
        <taxon>Viridiplantae</taxon>
        <taxon>Streptophyta</taxon>
        <taxon>Embryophyta</taxon>
        <taxon>Tracheophyta</taxon>
        <taxon>Spermatophyta</taxon>
        <taxon>Magnoliopsida</taxon>
        <taxon>eudicotyledons</taxon>
        <taxon>Gunneridae</taxon>
        <taxon>Pentapetalae</taxon>
        <taxon>asterids</taxon>
        <taxon>lamiids</taxon>
        <taxon>Solanales</taxon>
        <taxon>Convolvulaceae</taxon>
        <taxon>Cuscuteae</taxon>
        <taxon>Cuscuta</taxon>
        <taxon>Cuscuta subgen. Cuscuta</taxon>
    </lineage>
</organism>
<dbReference type="EMBL" id="CAMAPF010000104">
    <property type="protein sequence ID" value="CAH9099108.1"/>
    <property type="molecule type" value="Genomic_DNA"/>
</dbReference>
<dbReference type="InterPro" id="IPR032861">
    <property type="entry name" value="TAXi_N"/>
</dbReference>